<organism evidence="1 2">
    <name type="scientific">Fibrisoma montanum</name>
    <dbReference type="NCBI Taxonomy" id="2305895"/>
    <lineage>
        <taxon>Bacteria</taxon>
        <taxon>Pseudomonadati</taxon>
        <taxon>Bacteroidota</taxon>
        <taxon>Cytophagia</taxon>
        <taxon>Cytophagales</taxon>
        <taxon>Spirosomataceae</taxon>
        <taxon>Fibrisoma</taxon>
    </lineage>
</organism>
<reference evidence="1 2" key="1">
    <citation type="submission" date="2018-08" db="EMBL/GenBank/DDBJ databases">
        <title>Fibrisoma montanum sp. nov., isolated from Danxia mountain soil.</title>
        <authorList>
            <person name="Huang Y."/>
        </authorList>
    </citation>
    <scope>NUCLEOTIDE SEQUENCE [LARGE SCALE GENOMIC DNA]</scope>
    <source>
        <strain evidence="1 2">HYT19</strain>
    </source>
</reference>
<evidence type="ECO:0000313" key="1">
    <source>
        <dbReference type="EMBL" id="RIV25530.1"/>
    </source>
</evidence>
<gene>
    <name evidence="1" type="ORF">DYU11_09545</name>
</gene>
<evidence type="ECO:0000313" key="2">
    <source>
        <dbReference type="Proteomes" id="UP000283523"/>
    </source>
</evidence>
<sequence>MKLATCACTWFRAKSKPFPVLRTSAGGTVVARPAFPATSGQFSRPVFTDEPAGDGKGTGLCFAEAGRRKTGRQAIVIVGDDPANPILFQENAVK</sequence>
<protein>
    <submittedName>
        <fullName evidence="1">Uncharacterized protein</fullName>
    </submittedName>
</protein>
<dbReference type="EMBL" id="QXED01000002">
    <property type="protein sequence ID" value="RIV25530.1"/>
    <property type="molecule type" value="Genomic_DNA"/>
</dbReference>
<dbReference type="AlphaFoldDB" id="A0A418MFF6"/>
<dbReference type="RefSeq" id="WP_119667411.1">
    <property type="nucleotide sequence ID" value="NZ_QXED01000002.1"/>
</dbReference>
<proteinExistence type="predicted"/>
<keyword evidence="2" id="KW-1185">Reference proteome</keyword>
<dbReference type="Proteomes" id="UP000283523">
    <property type="component" value="Unassembled WGS sequence"/>
</dbReference>
<comment type="caution">
    <text evidence="1">The sequence shown here is derived from an EMBL/GenBank/DDBJ whole genome shotgun (WGS) entry which is preliminary data.</text>
</comment>
<accession>A0A418MFF6</accession>
<name>A0A418MFF6_9BACT</name>